<accession>A0A9X2PE11</accession>
<evidence type="ECO:0000313" key="2">
    <source>
        <dbReference type="EMBL" id="MCS0495649.1"/>
    </source>
</evidence>
<sequence length="373" mass="39653">MAALLAGRPVDRLLVDVGTSTLTALRPRERPVPGGGRAYGDPVMHLPLLSPAELDALGAQTRRVGPAFAGAAIDPDEDGFTDRDGVSWIWADGEPAPLDHPLAGAGIGAIARAPRAPLPPLAGTGLLADPAREQVIVADVPSPGLIDTAFRLRGYYELLDDTAERWPVANAVFDRAADLIARDYRQMLSALPGAPDLIVYGDDLAHRTGLYLSGERFAFFLRPRMARLFSVIRTACPAPLLFHSCGAIRPILGQILALGVRVLNFEPEASGMAIAEVRAAAGPDIVFHGVLDFPGLAAALRRQNRDRLMATLDDIVVGWPMIAAPRDNIPAQCPHADIRLATAFLETLDVPRLLAGDLAGVLDDALAAMLLPE</sequence>
<dbReference type="GO" id="GO:0004853">
    <property type="term" value="F:uroporphyrinogen decarboxylase activity"/>
    <property type="evidence" value="ECO:0007669"/>
    <property type="project" value="InterPro"/>
</dbReference>
<dbReference type="AlphaFoldDB" id="A0A9X2PE11"/>
<protein>
    <recommendedName>
        <fullName evidence="1">Uroporphyrinogen decarboxylase (URO-D) domain-containing protein</fullName>
    </recommendedName>
</protein>
<proteinExistence type="predicted"/>
<name>A0A9X2PE11_9HYPH</name>
<reference evidence="2" key="1">
    <citation type="submission" date="2022-08" db="EMBL/GenBank/DDBJ databases">
        <authorList>
            <person name="Li F."/>
        </authorList>
    </citation>
    <scope>NUCLEOTIDE SEQUENCE</scope>
    <source>
        <strain evidence="2">MQZ15Z-1</strain>
    </source>
</reference>
<comment type="caution">
    <text evidence="2">The sequence shown here is derived from an EMBL/GenBank/DDBJ whole genome shotgun (WGS) entry which is preliminary data.</text>
</comment>
<dbReference type="Pfam" id="PF01208">
    <property type="entry name" value="URO-D"/>
    <property type="match status" value="1"/>
</dbReference>
<dbReference type="Proteomes" id="UP001151088">
    <property type="component" value="Unassembled WGS sequence"/>
</dbReference>
<dbReference type="InterPro" id="IPR000257">
    <property type="entry name" value="Uroporphyrinogen_deCOase"/>
</dbReference>
<feature type="domain" description="Uroporphyrinogen decarboxylase (URO-D)" evidence="1">
    <location>
        <begin position="169"/>
        <end position="292"/>
    </location>
</feature>
<dbReference type="Gene3D" id="3.20.20.210">
    <property type="match status" value="1"/>
</dbReference>
<dbReference type="SUPFAM" id="SSF51726">
    <property type="entry name" value="UROD/MetE-like"/>
    <property type="match status" value="1"/>
</dbReference>
<evidence type="ECO:0000313" key="3">
    <source>
        <dbReference type="Proteomes" id="UP001151088"/>
    </source>
</evidence>
<dbReference type="InterPro" id="IPR038071">
    <property type="entry name" value="UROD/MetE-like_sf"/>
</dbReference>
<dbReference type="GO" id="GO:0006779">
    <property type="term" value="P:porphyrin-containing compound biosynthetic process"/>
    <property type="evidence" value="ECO:0007669"/>
    <property type="project" value="InterPro"/>
</dbReference>
<gene>
    <name evidence="2" type="ORF">NVS89_11115</name>
</gene>
<dbReference type="RefSeq" id="WP_258732816.1">
    <property type="nucleotide sequence ID" value="NZ_JANTHZ010000004.1"/>
</dbReference>
<evidence type="ECO:0000259" key="1">
    <source>
        <dbReference type="Pfam" id="PF01208"/>
    </source>
</evidence>
<organism evidence="2 3">
    <name type="scientific">Ancylobacter mangrovi</name>
    <dbReference type="NCBI Taxonomy" id="2972472"/>
    <lineage>
        <taxon>Bacteria</taxon>
        <taxon>Pseudomonadati</taxon>
        <taxon>Pseudomonadota</taxon>
        <taxon>Alphaproteobacteria</taxon>
        <taxon>Hyphomicrobiales</taxon>
        <taxon>Xanthobacteraceae</taxon>
        <taxon>Ancylobacter</taxon>
    </lineage>
</organism>
<dbReference type="EMBL" id="JANTHZ010000004">
    <property type="protein sequence ID" value="MCS0495649.1"/>
    <property type="molecule type" value="Genomic_DNA"/>
</dbReference>
<keyword evidence="3" id="KW-1185">Reference proteome</keyword>